<comment type="caution">
    <text evidence="1">The sequence shown here is derived from an EMBL/GenBank/DDBJ whole genome shotgun (WGS) entry which is preliminary data.</text>
</comment>
<sequence>MISIYQYLNDYMADRREETVNYFFTFLEAPLDNDFPKEFMFFRKLYMKNQVKGKNTSIKQS</sequence>
<dbReference type="AlphaFoldDB" id="A0A077NG67"/>
<dbReference type="HOGENOM" id="CLU_2866819_0_0_6"/>
<proteinExistence type="predicted"/>
<evidence type="ECO:0000313" key="1">
    <source>
        <dbReference type="EMBL" id="CDG97457.1"/>
    </source>
</evidence>
<name>A0A077NG67_XENBV</name>
<organism evidence="1 2">
    <name type="scientific">Xenorhabdus bovienii str. puntauvense</name>
    <dbReference type="NCBI Taxonomy" id="1398201"/>
    <lineage>
        <taxon>Bacteria</taxon>
        <taxon>Pseudomonadati</taxon>
        <taxon>Pseudomonadota</taxon>
        <taxon>Gammaproteobacteria</taxon>
        <taxon>Enterobacterales</taxon>
        <taxon>Morganellaceae</taxon>
        <taxon>Xenorhabdus</taxon>
    </lineage>
</organism>
<reference evidence="1" key="1">
    <citation type="submission" date="2013-07" db="EMBL/GenBank/DDBJ databases">
        <title>Sub-species coevolution in mutualistic symbiosis.</title>
        <authorList>
            <person name="Murfin K."/>
            <person name="Klassen J."/>
            <person name="Lee M."/>
            <person name="Forst S."/>
            <person name="Stock P."/>
            <person name="Goodrich-Blair H."/>
        </authorList>
    </citation>
    <scope>NUCLEOTIDE SEQUENCE [LARGE SCALE GENOMIC DNA]</scope>
    <source>
        <strain evidence="1">Puntauvense</strain>
    </source>
</reference>
<dbReference type="Proteomes" id="UP000028511">
    <property type="component" value="Unassembled WGS sequence"/>
</dbReference>
<dbReference type="EMBL" id="CBSW010000189">
    <property type="protein sequence ID" value="CDG97457.1"/>
    <property type="molecule type" value="Genomic_DNA"/>
</dbReference>
<evidence type="ECO:0000313" key="2">
    <source>
        <dbReference type="Proteomes" id="UP000028511"/>
    </source>
</evidence>
<accession>A0A077NG67</accession>
<protein>
    <submittedName>
        <fullName evidence="1">Uncharacterized protein</fullName>
    </submittedName>
</protein>
<gene>
    <name evidence="1" type="ORF">XBP1_2690001</name>
</gene>